<dbReference type="InterPro" id="IPR050395">
    <property type="entry name" value="4Fe4S_Ferredoxin_RnfB"/>
</dbReference>
<dbReference type="EC" id="7.-.-.-" evidence="10"/>
<dbReference type="InterPro" id="IPR017896">
    <property type="entry name" value="4Fe4S_Fe-S-bd"/>
</dbReference>
<evidence type="ECO:0000256" key="11">
    <source>
        <dbReference type="SAM" id="MobiDB-lite"/>
    </source>
</evidence>
<dbReference type="KEGG" id="gba:J421_5084"/>
<dbReference type="PANTHER" id="PTHR43560">
    <property type="entry name" value="ION-TRANSLOCATING OXIDOREDUCTASE COMPLEX SUBUNIT B"/>
    <property type="match status" value="1"/>
</dbReference>
<evidence type="ECO:0000313" key="15">
    <source>
        <dbReference type="EMBL" id="AHG92619.1"/>
    </source>
</evidence>
<keyword evidence="15" id="KW-0614">Plasmid</keyword>
<keyword evidence="12" id="KW-0812">Transmembrane</keyword>
<evidence type="ECO:0000256" key="2">
    <source>
        <dbReference type="ARBA" id="ARBA00022485"/>
    </source>
</evidence>
<dbReference type="GO" id="GO:0046872">
    <property type="term" value="F:metal ion binding"/>
    <property type="evidence" value="ECO:0007669"/>
    <property type="project" value="UniProtKB-KW"/>
</dbReference>
<comment type="function">
    <text evidence="10">Part of a membrane-bound complex that couples electron transfer with translocation of ions across the membrane.</text>
</comment>
<evidence type="ECO:0000256" key="7">
    <source>
        <dbReference type="ARBA" id="ARBA00023004"/>
    </source>
</evidence>
<feature type="binding site" evidence="10">
    <location>
        <position position="71"/>
    </location>
    <ligand>
        <name>[4Fe-4S] cluster</name>
        <dbReference type="ChEBI" id="CHEBI:49883"/>
        <label>1</label>
    </ligand>
</feature>
<evidence type="ECO:0000256" key="3">
    <source>
        <dbReference type="ARBA" id="ARBA00022723"/>
    </source>
</evidence>
<keyword evidence="1 10" id="KW-0813">Transport</keyword>
<feature type="domain" description="4Fe-4S ferredoxin-type" evidence="13">
    <location>
        <begin position="159"/>
        <end position="188"/>
    </location>
</feature>
<dbReference type="GO" id="GO:0022900">
    <property type="term" value="P:electron transport chain"/>
    <property type="evidence" value="ECO:0007669"/>
    <property type="project" value="UniProtKB-UniRule"/>
</dbReference>
<evidence type="ECO:0000256" key="5">
    <source>
        <dbReference type="ARBA" id="ARBA00022967"/>
    </source>
</evidence>
<comment type="caution">
    <text evidence="10">Lacks conserved residue(s) required for the propagation of feature annotation.</text>
</comment>
<dbReference type="HOGENOM" id="CLU_053470_0_0_0"/>
<evidence type="ECO:0000256" key="9">
    <source>
        <dbReference type="ARBA" id="ARBA00023136"/>
    </source>
</evidence>
<keyword evidence="16" id="KW-1185">Reference proteome</keyword>
<keyword evidence="7 10" id="KW-0408">Iron</keyword>
<dbReference type="Pfam" id="PF00037">
    <property type="entry name" value="Fer4"/>
    <property type="match status" value="1"/>
</dbReference>
<dbReference type="AlphaFoldDB" id="W0RNN6"/>
<feature type="binding site" evidence="10">
    <location>
        <position position="174"/>
    </location>
    <ligand>
        <name>[4Fe-4S] cluster</name>
        <dbReference type="ChEBI" id="CHEBI:49883"/>
        <label>3</label>
    </ligand>
</feature>
<feature type="binding site" evidence="10">
    <location>
        <position position="49"/>
    </location>
    <ligand>
        <name>[4Fe-4S] cluster</name>
        <dbReference type="ChEBI" id="CHEBI:49883"/>
        <label>1</label>
    </ligand>
</feature>
<feature type="region of interest" description="Disordered" evidence="11">
    <location>
        <begin position="283"/>
        <end position="304"/>
    </location>
</feature>
<keyword evidence="10" id="KW-1003">Cell membrane</keyword>
<feature type="binding site" evidence="10">
    <location>
        <position position="148"/>
    </location>
    <ligand>
        <name>[4Fe-4S] cluster</name>
        <dbReference type="ChEBI" id="CHEBI:49883"/>
        <label>3</label>
    </ligand>
</feature>
<protein>
    <recommendedName>
        <fullName evidence="10">Ion-translocating oxidoreductase complex subunit B</fullName>
        <ecNumber evidence="10">7.-.-.-</ecNumber>
    </recommendedName>
    <alternativeName>
        <fullName evidence="10">Rnf electron transport complex subunit B</fullName>
    </alternativeName>
</protein>
<feature type="domain" description="4Fe-4S" evidence="14">
    <location>
        <begin position="29"/>
        <end position="88"/>
    </location>
</feature>
<keyword evidence="2 10" id="KW-0004">4Fe-4S</keyword>
<dbReference type="HAMAP" id="MF_00463">
    <property type="entry name" value="RsxB_RnfB"/>
    <property type="match status" value="1"/>
</dbReference>
<keyword evidence="4 10" id="KW-0677">Repeat</keyword>
<dbReference type="Gene3D" id="1.10.15.40">
    <property type="entry name" value="Electron transport complex subunit B, putative Fe-S cluster"/>
    <property type="match status" value="1"/>
</dbReference>
<proteinExistence type="inferred from homology"/>
<accession>W0RNN6</accession>
<evidence type="ECO:0000259" key="14">
    <source>
        <dbReference type="PROSITE" id="PS51656"/>
    </source>
</evidence>
<dbReference type="GO" id="GO:0009055">
    <property type="term" value="F:electron transfer activity"/>
    <property type="evidence" value="ECO:0007669"/>
    <property type="project" value="InterPro"/>
</dbReference>
<evidence type="ECO:0000256" key="12">
    <source>
        <dbReference type="SAM" id="Phobius"/>
    </source>
</evidence>
<feature type="binding site" evidence="10">
    <location>
        <position position="46"/>
    </location>
    <ligand>
        <name>[4Fe-4S] cluster</name>
        <dbReference type="ChEBI" id="CHEBI:49883"/>
        <label>1</label>
    </ligand>
</feature>
<dbReference type="EMBL" id="CP007129">
    <property type="protein sequence ID" value="AHG92619.1"/>
    <property type="molecule type" value="Genomic_DNA"/>
</dbReference>
<dbReference type="Proteomes" id="UP000019151">
    <property type="component" value="Plasmid 1"/>
</dbReference>
<dbReference type="InterPro" id="IPR017900">
    <property type="entry name" value="4Fe4S_Fe_S_CS"/>
</dbReference>
<dbReference type="Pfam" id="PF04060">
    <property type="entry name" value="FeS"/>
    <property type="match status" value="1"/>
</dbReference>
<evidence type="ECO:0000256" key="8">
    <source>
        <dbReference type="ARBA" id="ARBA00023014"/>
    </source>
</evidence>
<dbReference type="GO" id="GO:0005886">
    <property type="term" value="C:plasma membrane"/>
    <property type="evidence" value="ECO:0007669"/>
    <property type="project" value="UniProtKB-SubCell"/>
</dbReference>
<reference evidence="15 16" key="1">
    <citation type="journal article" date="2014" name="Genome Announc.">
        <title>Genome Sequence and Methylome of Soil Bacterium Gemmatirosa kalamazoonensis KBS708T, a Member of the Rarely Cultivated Gemmatimonadetes Phylum.</title>
        <authorList>
            <person name="Debruyn J.M."/>
            <person name="Radosevich M."/>
            <person name="Wommack K.E."/>
            <person name="Polson S.W."/>
            <person name="Hauser L.J."/>
            <person name="Fawaz M.N."/>
            <person name="Korlach J."/>
            <person name="Tsai Y.C."/>
        </authorList>
    </citation>
    <scope>NUCLEOTIDE SEQUENCE [LARGE SCALE GENOMIC DNA]</scope>
    <source>
        <strain evidence="15 16">KBS708</strain>
        <plasmid evidence="16">Plasmid 1</plasmid>
    </source>
</reference>
<evidence type="ECO:0000256" key="4">
    <source>
        <dbReference type="ARBA" id="ARBA00022737"/>
    </source>
</evidence>
<feature type="binding site" evidence="10">
    <location>
        <position position="171"/>
    </location>
    <ligand>
        <name>[4Fe-4S] cluster</name>
        <dbReference type="ChEBI" id="CHEBI:49883"/>
        <label>3</label>
    </ligand>
</feature>
<gene>
    <name evidence="10" type="primary">rnfB</name>
    <name evidence="15" type="ORF">J421_5084</name>
</gene>
<comment type="similarity">
    <text evidence="10">Belongs to the 4Fe4S bacterial-type ferredoxin family. RnfB subfamily.</text>
</comment>
<dbReference type="Gene3D" id="3.30.70.20">
    <property type="match status" value="1"/>
</dbReference>
<feature type="binding site" evidence="10">
    <location>
        <position position="178"/>
    </location>
    <ligand>
        <name>[4Fe-4S] cluster</name>
        <dbReference type="ChEBI" id="CHEBI:49883"/>
        <label>2</label>
    </ligand>
</feature>
<feature type="compositionally biased region" description="Basic and acidic residues" evidence="11">
    <location>
        <begin position="284"/>
        <end position="298"/>
    </location>
</feature>
<keyword evidence="5 10" id="KW-1278">Translocase</keyword>
<keyword evidence="12" id="KW-1133">Transmembrane helix</keyword>
<feature type="binding site" evidence="10">
    <location>
        <position position="134"/>
    </location>
    <ligand>
        <name>[4Fe-4S] cluster</name>
        <dbReference type="ChEBI" id="CHEBI:49883"/>
        <label>2</label>
    </ligand>
</feature>
<feature type="binding site" evidence="10">
    <location>
        <position position="138"/>
    </location>
    <ligand>
        <name>[4Fe-4S] cluster</name>
        <dbReference type="ChEBI" id="CHEBI:49883"/>
        <label>2</label>
    </ligand>
</feature>
<dbReference type="GO" id="GO:0051539">
    <property type="term" value="F:4 iron, 4 sulfur cluster binding"/>
    <property type="evidence" value="ECO:0007669"/>
    <property type="project" value="UniProtKB-UniRule"/>
</dbReference>
<keyword evidence="3 10" id="KW-0479">Metal-binding</keyword>
<comment type="subunit">
    <text evidence="10">The complex is composed of six subunits: RnfA, RnfB, RnfC, RnfD, RnfE and RnfG.</text>
</comment>
<dbReference type="PROSITE" id="PS51656">
    <property type="entry name" value="4FE4S"/>
    <property type="match status" value="1"/>
</dbReference>
<organism evidence="15 16">
    <name type="scientific">Gemmatirosa kalamazoonensis</name>
    <dbReference type="NCBI Taxonomy" id="861299"/>
    <lineage>
        <taxon>Bacteria</taxon>
        <taxon>Pseudomonadati</taxon>
        <taxon>Gemmatimonadota</taxon>
        <taxon>Gemmatimonadia</taxon>
        <taxon>Gemmatimonadales</taxon>
        <taxon>Gemmatimonadaceae</taxon>
        <taxon>Gemmatirosa</taxon>
    </lineage>
</organism>
<dbReference type="RefSeq" id="WP_025413950.1">
    <property type="nucleotide sequence ID" value="NZ_CP007129.1"/>
</dbReference>
<dbReference type="InterPro" id="IPR007202">
    <property type="entry name" value="4Fe-4S_dom"/>
</dbReference>
<dbReference type="SUPFAM" id="SSF54862">
    <property type="entry name" value="4Fe-4S ferredoxins"/>
    <property type="match status" value="2"/>
</dbReference>
<evidence type="ECO:0000256" key="6">
    <source>
        <dbReference type="ARBA" id="ARBA00022982"/>
    </source>
</evidence>
<keyword evidence="9 10" id="KW-0472">Membrane</keyword>
<feature type="binding site" evidence="10">
    <location>
        <position position="54"/>
    </location>
    <ligand>
        <name>[4Fe-4S] cluster</name>
        <dbReference type="ChEBI" id="CHEBI:49883"/>
        <label>1</label>
    </ligand>
</feature>
<evidence type="ECO:0000313" key="16">
    <source>
        <dbReference type="Proteomes" id="UP000019151"/>
    </source>
</evidence>
<name>W0RNN6_9BACT</name>
<dbReference type="PROSITE" id="PS51379">
    <property type="entry name" value="4FE4S_FER_2"/>
    <property type="match status" value="1"/>
</dbReference>
<evidence type="ECO:0000256" key="10">
    <source>
        <dbReference type="HAMAP-Rule" id="MF_00463"/>
    </source>
</evidence>
<keyword evidence="8 10" id="KW-0411">Iron-sulfur</keyword>
<sequence length="304" mass="31035">MITAVAILGGIGLVFAVLIALANRKLRVWEDPRIDAVAAMLPNANCGACGVPGCRAFAELLVGGERQPSGCNVANDDQRTAIAAYLGVEAGQAVKVVARMHCAGGAHVAAQQAQYRGFPTCAAAAAVAGGGKGCAWGCLGLADCVAACTYGAMRMSDDGIPLVDVDACTACGKCVEPCPKGLLTLHPLDHRLLVQCRNLVAGDDALDACKVACTACGRCVLDAAPGLISVESGVAVVNYELNALAAPDAVGRCPTGAIVWMTRAQFENPSTLPARRSTLGIGAERSERGAWSAERGDALTETAQ</sequence>
<feature type="binding site" evidence="10">
    <location>
        <position position="168"/>
    </location>
    <ligand>
        <name>[4Fe-4S] cluster</name>
        <dbReference type="ChEBI" id="CHEBI:49883"/>
        <label>3</label>
    </ligand>
</feature>
<evidence type="ECO:0000259" key="13">
    <source>
        <dbReference type="PROSITE" id="PS51379"/>
    </source>
</evidence>
<keyword evidence="6 10" id="KW-0249">Electron transport</keyword>
<evidence type="ECO:0000256" key="1">
    <source>
        <dbReference type="ARBA" id="ARBA00022448"/>
    </source>
</evidence>
<dbReference type="PATRIC" id="fig|861299.3.peg.5139"/>
<dbReference type="PANTHER" id="PTHR43560:SF1">
    <property type="entry name" value="ION-TRANSLOCATING OXIDOREDUCTASE COMPLEX SUBUNIT B"/>
    <property type="match status" value="1"/>
</dbReference>
<feature type="region of interest" description="Hydrophobic" evidence="10">
    <location>
        <begin position="1"/>
        <end position="23"/>
    </location>
</feature>
<dbReference type="InParanoid" id="W0RNN6"/>
<dbReference type="PROSITE" id="PS00198">
    <property type="entry name" value="4FE4S_FER_1"/>
    <property type="match status" value="1"/>
</dbReference>
<dbReference type="InterPro" id="IPR010207">
    <property type="entry name" value="Elect_transpt_cplx_RnfB/RsxB"/>
</dbReference>
<feature type="binding site" evidence="10">
    <location>
        <position position="144"/>
    </location>
    <ligand>
        <name>[4Fe-4S] cluster</name>
        <dbReference type="ChEBI" id="CHEBI:49883"/>
        <label>2</label>
    </ligand>
</feature>
<comment type="subcellular location">
    <subcellularLocation>
        <location evidence="10">Cell membrane</location>
    </subcellularLocation>
</comment>
<feature type="transmembrane region" description="Helical" evidence="12">
    <location>
        <begin position="6"/>
        <end position="23"/>
    </location>
</feature>
<dbReference type="OrthoDB" id="9789936at2"/>
<comment type="cofactor">
    <cofactor evidence="10">
        <name>[4Fe-4S] cluster</name>
        <dbReference type="ChEBI" id="CHEBI:49883"/>
    </cofactor>
    <text evidence="10">Binds 3 [4Fe-4S] clusters.</text>
</comment>
<geneLocation type="plasmid" evidence="15 16">
    <name>1</name>
</geneLocation>